<dbReference type="HOGENOM" id="CLU_034675_0_0_1"/>
<dbReference type="KEGG" id="tatv:25785495"/>
<organism evidence="1 2">
    <name type="scientific">Hypocrea atroviridis (strain ATCC 20476 / IMI 206040)</name>
    <name type="common">Trichoderma atroviride</name>
    <dbReference type="NCBI Taxonomy" id="452589"/>
    <lineage>
        <taxon>Eukaryota</taxon>
        <taxon>Fungi</taxon>
        <taxon>Dikarya</taxon>
        <taxon>Ascomycota</taxon>
        <taxon>Pezizomycotina</taxon>
        <taxon>Sordariomycetes</taxon>
        <taxon>Hypocreomycetidae</taxon>
        <taxon>Hypocreales</taxon>
        <taxon>Hypocreaceae</taxon>
        <taxon>Trichoderma</taxon>
    </lineage>
</organism>
<dbReference type="Proteomes" id="UP000005426">
    <property type="component" value="Unassembled WGS sequence"/>
</dbReference>
<dbReference type="eggNOG" id="ENOG502SVVP">
    <property type="taxonomic scope" value="Eukaryota"/>
</dbReference>
<keyword evidence="2" id="KW-1185">Reference proteome</keyword>
<evidence type="ECO:0008006" key="3">
    <source>
        <dbReference type="Google" id="ProtNLM"/>
    </source>
</evidence>
<evidence type="ECO:0000313" key="2">
    <source>
        <dbReference type="Proteomes" id="UP000005426"/>
    </source>
</evidence>
<dbReference type="PANTHER" id="PTHR37540:SF5">
    <property type="entry name" value="TRANSCRIPTION FACTOR DOMAIN-CONTAINING PROTEIN"/>
    <property type="match status" value="1"/>
</dbReference>
<name>G9NX24_HYPAI</name>
<proteinExistence type="predicted"/>
<dbReference type="OrthoDB" id="4158087at2759"/>
<reference evidence="1 2" key="1">
    <citation type="journal article" date="2011" name="Genome Biol.">
        <title>Comparative genome sequence analysis underscores mycoparasitism as the ancestral life style of Trichoderma.</title>
        <authorList>
            <person name="Kubicek C.P."/>
            <person name="Herrera-Estrella A."/>
            <person name="Seidl-Seiboth V."/>
            <person name="Martinez D.A."/>
            <person name="Druzhinina I.S."/>
            <person name="Thon M."/>
            <person name="Zeilinger S."/>
            <person name="Casas-Flores S."/>
            <person name="Horwitz B.A."/>
            <person name="Mukherjee P.K."/>
            <person name="Mukherjee M."/>
            <person name="Kredics L."/>
            <person name="Alcaraz L.D."/>
            <person name="Aerts A."/>
            <person name="Antal Z."/>
            <person name="Atanasova L."/>
            <person name="Cervantes-Badillo M.G."/>
            <person name="Challacombe J."/>
            <person name="Chertkov O."/>
            <person name="McCluskey K."/>
            <person name="Coulpier F."/>
            <person name="Deshpande N."/>
            <person name="von Doehren H."/>
            <person name="Ebbole D.J."/>
            <person name="Esquivel-Naranjo E.U."/>
            <person name="Fekete E."/>
            <person name="Flipphi M."/>
            <person name="Glaser F."/>
            <person name="Gomez-Rodriguez E.Y."/>
            <person name="Gruber S."/>
            <person name="Han C."/>
            <person name="Henrissat B."/>
            <person name="Hermosa R."/>
            <person name="Hernandez-Onate M."/>
            <person name="Karaffa L."/>
            <person name="Kosti I."/>
            <person name="Le Crom S."/>
            <person name="Lindquist E."/>
            <person name="Lucas S."/>
            <person name="Luebeck M."/>
            <person name="Luebeck P.S."/>
            <person name="Margeot A."/>
            <person name="Metz B."/>
            <person name="Misra M."/>
            <person name="Nevalainen H."/>
            <person name="Omann M."/>
            <person name="Packer N."/>
            <person name="Perrone G."/>
            <person name="Uresti-Rivera E.E."/>
            <person name="Salamov A."/>
            <person name="Schmoll M."/>
            <person name="Seiboth B."/>
            <person name="Shapiro H."/>
            <person name="Sukno S."/>
            <person name="Tamayo-Ramos J.A."/>
            <person name="Tisch D."/>
            <person name="Wiest A."/>
            <person name="Wilkinson H.H."/>
            <person name="Zhang M."/>
            <person name="Coutinho P.M."/>
            <person name="Kenerley C.M."/>
            <person name="Monte E."/>
            <person name="Baker S.E."/>
            <person name="Grigoriev I.V."/>
        </authorList>
    </citation>
    <scope>NUCLEOTIDE SEQUENCE [LARGE SCALE GENOMIC DNA]</scope>
    <source>
        <strain evidence="2">ATCC 20476 / IMI 206040</strain>
    </source>
</reference>
<sequence length="549" mass="63317">MSGDEIYGTSGFVHNNVTFNIPSRSYDQRFTYTDEYDVQPLEFIAVTGTEADERNKNVSRRIRSQAMRNYVWRQNHPTTTDEMAAAAAVPLKVKSQQKYEGKFRIGSRPRKTKKPTKVKLAILESITTSESEQDQDVRKALLRYSKWSIRQSLMPDKNLLMRKGANSDPFNAFSFPMGPESEQFIFYYQKHYAVNCIALNLSPDCWYFVREELALFHAVLYLVSLDYNMKYGLIDSPGSLFHGREAFRLINEAIKDNAIRDTLIAAVSLVITRENLAGKFDLAKIHMQGLQLMVHQRGGIQNVESIHRNVITWADLCYSNIWDCKPSFPLLPLKLTGTEAELPTGMKSMTLSPARTFGSGSLINSIFRSLRRLSIAFCPEYDARLDGSSMSNQIYSVEYDLLTLQNINLEALNASEYLSSSSVLMNIAAYIYLYLILRELPVRSKIFHTLFQRLRDSLEMQDTEWWNLAPERQRWLLWVVFMGYGAASEWDEKWLFVERMEPLGAALMLSTKEELRSAFQGVIWHDRCEEFLEKLWNDISHRKGTKTDS</sequence>
<gene>
    <name evidence="1" type="ORF">TRIATDRAFT_80143</name>
</gene>
<protein>
    <recommendedName>
        <fullName evidence="3">Transcription factor domain-containing protein</fullName>
    </recommendedName>
</protein>
<dbReference type="STRING" id="452589.G9NX24"/>
<comment type="caution">
    <text evidence="1">The sequence shown here is derived from an EMBL/GenBank/DDBJ whole genome shotgun (WGS) entry which is preliminary data.</text>
</comment>
<evidence type="ECO:0000313" key="1">
    <source>
        <dbReference type="EMBL" id="EHK44677.1"/>
    </source>
</evidence>
<dbReference type="AlphaFoldDB" id="G9NX24"/>
<dbReference type="EMBL" id="ABDG02000024">
    <property type="protein sequence ID" value="EHK44677.1"/>
    <property type="molecule type" value="Genomic_DNA"/>
</dbReference>
<dbReference type="RefSeq" id="XP_013942949.1">
    <property type="nucleotide sequence ID" value="XM_014087474.1"/>
</dbReference>
<accession>G9NX24</accession>
<dbReference type="PANTHER" id="PTHR37540">
    <property type="entry name" value="TRANSCRIPTION FACTOR (ACR-2), PUTATIVE-RELATED-RELATED"/>
    <property type="match status" value="1"/>
</dbReference>
<dbReference type="OMA" id="ELAMFHA"/>
<dbReference type="GeneID" id="25785495"/>